<keyword evidence="4" id="KW-1185">Reference proteome</keyword>
<accession>A0ABU2F1B5</accession>
<protein>
    <submittedName>
        <fullName evidence="3">Zinc ribbon domain-containing protein</fullName>
    </submittedName>
</protein>
<proteinExistence type="predicted"/>
<name>A0ABU2F1B5_HALAR</name>
<feature type="transmembrane region" description="Helical" evidence="1">
    <location>
        <begin position="6"/>
        <end position="23"/>
    </location>
</feature>
<dbReference type="Pfam" id="PF13240">
    <property type="entry name" value="Zn_Ribbon_1"/>
    <property type="match status" value="1"/>
</dbReference>
<evidence type="ECO:0000259" key="2">
    <source>
        <dbReference type="Pfam" id="PF13240"/>
    </source>
</evidence>
<gene>
    <name evidence="3" type="ORF">NC662_08985</name>
</gene>
<organism evidence="3 4">
    <name type="scientific">Haloarcula argentinensis</name>
    <dbReference type="NCBI Taxonomy" id="43776"/>
    <lineage>
        <taxon>Archaea</taxon>
        <taxon>Methanobacteriati</taxon>
        <taxon>Methanobacteriota</taxon>
        <taxon>Stenosarchaea group</taxon>
        <taxon>Halobacteria</taxon>
        <taxon>Halobacteriales</taxon>
        <taxon>Haloarculaceae</taxon>
        <taxon>Haloarcula</taxon>
    </lineage>
</organism>
<comment type="caution">
    <text evidence="3">The sequence shown here is derived from an EMBL/GenBank/DDBJ whole genome shotgun (WGS) entry which is preliminary data.</text>
</comment>
<dbReference type="RefSeq" id="WP_160163371.1">
    <property type="nucleotide sequence ID" value="NZ_BAABDY010000004.1"/>
</dbReference>
<keyword evidence="1" id="KW-1133">Transmembrane helix</keyword>
<dbReference type="InterPro" id="IPR026870">
    <property type="entry name" value="Zinc_ribbon_dom"/>
</dbReference>
<reference evidence="3 4" key="1">
    <citation type="submission" date="2022-06" db="EMBL/GenBank/DDBJ databases">
        <title>Haloarcula sp. a new haloarchaeum isolate from saline soil.</title>
        <authorList>
            <person name="Strakova D."/>
            <person name="Galisteo C."/>
            <person name="Sanchez-Porro C."/>
            <person name="Ventosa A."/>
        </authorList>
    </citation>
    <scope>NUCLEOTIDE SEQUENCE [LARGE SCALE GENOMIC DNA]</scope>
    <source>
        <strain evidence="3 4">JCM 15760</strain>
    </source>
</reference>
<feature type="domain" description="Zinc-ribbon" evidence="2">
    <location>
        <begin position="66"/>
        <end position="87"/>
    </location>
</feature>
<feature type="transmembrane region" description="Helical" evidence="1">
    <location>
        <begin position="35"/>
        <end position="54"/>
    </location>
</feature>
<evidence type="ECO:0000256" key="1">
    <source>
        <dbReference type="SAM" id="Phobius"/>
    </source>
</evidence>
<keyword evidence="1" id="KW-0812">Transmembrane</keyword>
<evidence type="ECO:0000313" key="3">
    <source>
        <dbReference type="EMBL" id="MDS0253840.1"/>
    </source>
</evidence>
<evidence type="ECO:0000313" key="4">
    <source>
        <dbReference type="Proteomes" id="UP001248536"/>
    </source>
</evidence>
<keyword evidence="1" id="KW-0472">Membrane</keyword>
<sequence>MVSFVVYVVIGLTIQSILAMFVAGDASDRGLNSQFWGAFTFIFGIAGIVIYLLLRPSSDPDIIYVCQECRTENPEQNNFCSECGTELKTRQSEGKHQPDDETEKKGSMSIIEAVKSGFGMR</sequence>
<dbReference type="EMBL" id="JAMQCP010000002">
    <property type="protein sequence ID" value="MDS0253840.1"/>
    <property type="molecule type" value="Genomic_DNA"/>
</dbReference>
<dbReference type="Proteomes" id="UP001248536">
    <property type="component" value="Unassembled WGS sequence"/>
</dbReference>